<reference evidence="4 5" key="1">
    <citation type="submission" date="2019-07" db="EMBL/GenBank/DDBJ databases">
        <title>Complete Genome Sequence of Leptotrichia hofstadii Strain JCM16775.</title>
        <authorList>
            <person name="Watanabe S."/>
            <person name="Cui L."/>
        </authorList>
    </citation>
    <scope>NUCLEOTIDE SEQUENCE [LARGE SCALE GENOMIC DNA]</scope>
    <source>
        <strain evidence="4 5">JCM16775</strain>
    </source>
</reference>
<accession>A0A510JJG8</accession>
<dbReference type="AlphaFoldDB" id="A0A510JJG8"/>
<dbReference type="PIRSF" id="PIRSF006156">
    <property type="entry name" value="YafQ"/>
    <property type="match status" value="1"/>
</dbReference>
<dbReference type="EMBL" id="AP019823">
    <property type="protein sequence ID" value="BBM38501.1"/>
    <property type="molecule type" value="Genomic_DNA"/>
</dbReference>
<dbReference type="InterPro" id="IPR007712">
    <property type="entry name" value="RelE/ParE_toxin"/>
</dbReference>
<dbReference type="FunFam" id="3.30.2310.20:FF:000003">
    <property type="entry name" value="Type II toxin-antitoxin system YafQ family toxin"/>
    <property type="match status" value="1"/>
</dbReference>
<dbReference type="PANTHER" id="PTHR40588:SF1">
    <property type="entry name" value="MRNA INTERFERASE TOXIN YAFQ"/>
    <property type="match status" value="1"/>
</dbReference>
<dbReference type="Gene3D" id="3.30.2310.20">
    <property type="entry name" value="RelE-like"/>
    <property type="match status" value="1"/>
</dbReference>
<proteinExistence type="inferred from homology"/>
<evidence type="ECO:0000313" key="4">
    <source>
        <dbReference type="EMBL" id="BBM38501.1"/>
    </source>
</evidence>
<dbReference type="KEGG" id="lhf:JCM16775_1210"/>
<organism evidence="4 5">
    <name type="scientific">Leptotrichia hofstadii</name>
    <dbReference type="NCBI Taxonomy" id="157688"/>
    <lineage>
        <taxon>Bacteria</taxon>
        <taxon>Fusobacteriati</taxon>
        <taxon>Fusobacteriota</taxon>
        <taxon>Fusobacteriia</taxon>
        <taxon>Fusobacteriales</taxon>
        <taxon>Leptotrichiaceae</taxon>
        <taxon>Leptotrichia</taxon>
    </lineage>
</organism>
<keyword evidence="1" id="KW-1277">Toxin-antitoxin system</keyword>
<feature type="active site" description="Proton donor" evidence="3">
    <location>
        <position position="87"/>
    </location>
</feature>
<dbReference type="GO" id="GO:0006402">
    <property type="term" value="P:mRNA catabolic process"/>
    <property type="evidence" value="ECO:0007669"/>
    <property type="project" value="TreeGrafter"/>
</dbReference>
<evidence type="ECO:0000256" key="3">
    <source>
        <dbReference type="PIRSR" id="PIRSR006156-1"/>
    </source>
</evidence>
<evidence type="ECO:0000313" key="5">
    <source>
        <dbReference type="Proteomes" id="UP000321892"/>
    </source>
</evidence>
<dbReference type="NCBIfam" id="TIGR02385">
    <property type="entry name" value="RelE_StbE"/>
    <property type="match status" value="1"/>
</dbReference>
<comment type="similarity">
    <text evidence="2">Belongs to the RelE toxin family. YafQ subfamily.</text>
</comment>
<dbReference type="OrthoDB" id="7030467at2"/>
<evidence type="ECO:0000256" key="2">
    <source>
        <dbReference type="ARBA" id="ARBA00061366"/>
    </source>
</evidence>
<sequence>MVYKVKFTGQFKKDLKLAKKQGKNLDTLFNVIKVLEKGEKLDDKYRDHSLFGKYKGTRECHIEPDWLLVYEIIDNVLVLVLYRLGSHSELF</sequence>
<keyword evidence="5" id="KW-1185">Reference proteome</keyword>
<dbReference type="Pfam" id="PF15738">
    <property type="entry name" value="YafQ_toxin"/>
    <property type="match status" value="1"/>
</dbReference>
<dbReference type="InterPro" id="IPR004386">
    <property type="entry name" value="Toxin_YafQ-like"/>
</dbReference>
<evidence type="ECO:0000256" key="1">
    <source>
        <dbReference type="ARBA" id="ARBA00022649"/>
    </source>
</evidence>
<protein>
    <submittedName>
        <fullName evidence="4">Toxin-antitoxin system, toxin component, RelE family</fullName>
    </submittedName>
</protein>
<dbReference type="GO" id="GO:0006415">
    <property type="term" value="P:translational termination"/>
    <property type="evidence" value="ECO:0007669"/>
    <property type="project" value="TreeGrafter"/>
</dbReference>
<name>A0A510JJG8_9FUSO</name>
<dbReference type="InterPro" id="IPR035093">
    <property type="entry name" value="RelE/ParE_toxin_dom_sf"/>
</dbReference>
<dbReference type="GO" id="GO:0004521">
    <property type="term" value="F:RNA endonuclease activity"/>
    <property type="evidence" value="ECO:0007669"/>
    <property type="project" value="TreeGrafter"/>
</dbReference>
<dbReference type="Proteomes" id="UP000321892">
    <property type="component" value="Chromosome"/>
</dbReference>
<dbReference type="PANTHER" id="PTHR40588">
    <property type="entry name" value="MRNA INTERFERASE TOXIN YAFQ"/>
    <property type="match status" value="1"/>
</dbReference>
<dbReference type="SUPFAM" id="SSF143011">
    <property type="entry name" value="RelE-like"/>
    <property type="match status" value="1"/>
</dbReference>
<gene>
    <name evidence="4" type="ORF">JCM16775_1210</name>
</gene>